<gene>
    <name evidence="1" type="ORF">NCTC11532_02016</name>
</gene>
<dbReference type="EMBL" id="UGPB01000001">
    <property type="protein sequence ID" value="STY29814.1"/>
    <property type="molecule type" value="Genomic_DNA"/>
</dbReference>
<name>A0A378LSU5_9GAMM</name>
<dbReference type="AlphaFoldDB" id="A0A378LSU5"/>
<keyword evidence="2" id="KW-1185">Reference proteome</keyword>
<dbReference type="Proteomes" id="UP000255297">
    <property type="component" value="Unassembled WGS sequence"/>
</dbReference>
<proteinExistence type="predicted"/>
<accession>A0A378LSU5</accession>
<protein>
    <submittedName>
        <fullName evidence="1">Uncharacterized protein</fullName>
    </submittedName>
</protein>
<organism evidence="1 2">
    <name type="scientific">Legionella wadsworthii</name>
    <dbReference type="NCBI Taxonomy" id="28088"/>
    <lineage>
        <taxon>Bacteria</taxon>
        <taxon>Pseudomonadati</taxon>
        <taxon>Pseudomonadota</taxon>
        <taxon>Gammaproteobacteria</taxon>
        <taxon>Legionellales</taxon>
        <taxon>Legionellaceae</taxon>
        <taxon>Legionella</taxon>
    </lineage>
</organism>
<evidence type="ECO:0000313" key="2">
    <source>
        <dbReference type="Proteomes" id="UP000255297"/>
    </source>
</evidence>
<evidence type="ECO:0000313" key="1">
    <source>
        <dbReference type="EMBL" id="STY29814.1"/>
    </source>
</evidence>
<sequence>MNTLIFQTINSASNDLGVSTTNPELVIRNMAQIKVPNRTICSRNIVNSMTLSSQERHLFQFPSLNVIDIARIATTPPDPHTF</sequence>
<reference evidence="1 2" key="1">
    <citation type="submission" date="2018-06" db="EMBL/GenBank/DDBJ databases">
        <authorList>
            <consortium name="Pathogen Informatics"/>
            <person name="Doyle S."/>
        </authorList>
    </citation>
    <scope>NUCLEOTIDE SEQUENCE [LARGE SCALE GENOMIC DNA]</scope>
    <source>
        <strain evidence="1 2">NCTC11532</strain>
    </source>
</reference>